<reference evidence="4 5" key="1">
    <citation type="submission" date="2017-06" db="EMBL/GenBank/DDBJ databases">
        <title>Comparative genomic analysis of Ambrosia Fusariam Clade fungi.</title>
        <authorList>
            <person name="Stajich J.E."/>
            <person name="Carrillo J."/>
            <person name="Kijimoto T."/>
            <person name="Eskalen A."/>
            <person name="O'Donnell K."/>
            <person name="Kasson M."/>
        </authorList>
    </citation>
    <scope>NUCLEOTIDE SEQUENCE [LARGE SCALE GENOMIC DNA]</scope>
    <source>
        <strain evidence="4 5">NRRL62584</strain>
    </source>
</reference>
<feature type="region of interest" description="Disordered" evidence="2">
    <location>
        <begin position="384"/>
        <end position="431"/>
    </location>
</feature>
<dbReference type="Pfam" id="PF08574">
    <property type="entry name" value="Iwr1"/>
    <property type="match status" value="1"/>
</dbReference>
<comment type="similarity">
    <text evidence="1">Belongs to the IWR1/SLC7A6OS family.</text>
</comment>
<evidence type="ECO:0000313" key="5">
    <source>
        <dbReference type="Proteomes" id="UP000288168"/>
    </source>
</evidence>
<keyword evidence="5" id="KW-1185">Reference proteome</keyword>
<organism evidence="4 5">
    <name type="scientific">Fusarium duplospermum</name>
    <dbReference type="NCBI Taxonomy" id="1325734"/>
    <lineage>
        <taxon>Eukaryota</taxon>
        <taxon>Fungi</taxon>
        <taxon>Dikarya</taxon>
        <taxon>Ascomycota</taxon>
        <taxon>Pezizomycotina</taxon>
        <taxon>Sordariomycetes</taxon>
        <taxon>Hypocreomycetidae</taxon>
        <taxon>Hypocreales</taxon>
        <taxon>Nectriaceae</taxon>
        <taxon>Fusarium</taxon>
        <taxon>Fusarium solani species complex</taxon>
    </lineage>
</organism>
<dbReference type="GO" id="GO:0006606">
    <property type="term" value="P:protein import into nucleus"/>
    <property type="evidence" value="ECO:0007669"/>
    <property type="project" value="InterPro"/>
</dbReference>
<evidence type="ECO:0000256" key="1">
    <source>
        <dbReference type="ARBA" id="ARBA00010218"/>
    </source>
</evidence>
<proteinExistence type="inferred from homology"/>
<dbReference type="InterPro" id="IPR013883">
    <property type="entry name" value="TF_Iwr1_dom"/>
</dbReference>
<feature type="compositionally biased region" description="Acidic residues" evidence="2">
    <location>
        <begin position="408"/>
        <end position="431"/>
    </location>
</feature>
<feature type="compositionally biased region" description="Acidic residues" evidence="2">
    <location>
        <begin position="384"/>
        <end position="393"/>
    </location>
</feature>
<name>A0A428QDJ2_9HYPO</name>
<dbReference type="GO" id="GO:0005737">
    <property type="term" value="C:cytoplasm"/>
    <property type="evidence" value="ECO:0007669"/>
    <property type="project" value="TreeGrafter"/>
</dbReference>
<feature type="region of interest" description="Disordered" evidence="2">
    <location>
        <begin position="147"/>
        <end position="220"/>
    </location>
</feature>
<feature type="compositionally biased region" description="Basic and acidic residues" evidence="2">
    <location>
        <begin position="180"/>
        <end position="189"/>
    </location>
</feature>
<evidence type="ECO:0000256" key="2">
    <source>
        <dbReference type="SAM" id="MobiDB-lite"/>
    </source>
</evidence>
<comment type="caution">
    <text evidence="4">The sequence shown here is derived from an EMBL/GenBank/DDBJ whole genome shotgun (WGS) entry which is preliminary data.</text>
</comment>
<evidence type="ECO:0000259" key="3">
    <source>
        <dbReference type="Pfam" id="PF08574"/>
    </source>
</evidence>
<feature type="region of interest" description="Disordered" evidence="2">
    <location>
        <begin position="254"/>
        <end position="282"/>
    </location>
</feature>
<dbReference type="PANTHER" id="PTHR28063">
    <property type="entry name" value="RNA POLYMERASE II NUCLEAR LOCALIZATION PROTEIN IWR1"/>
    <property type="match status" value="1"/>
</dbReference>
<dbReference type="Proteomes" id="UP000288168">
    <property type="component" value="Unassembled WGS sequence"/>
</dbReference>
<feature type="compositionally biased region" description="Polar residues" evidence="2">
    <location>
        <begin position="165"/>
        <end position="176"/>
    </location>
</feature>
<dbReference type="PANTHER" id="PTHR28063:SF1">
    <property type="entry name" value="RNA POLYMERASE II NUCLEAR LOCALIZATION PROTEIN IWR1"/>
    <property type="match status" value="1"/>
</dbReference>
<gene>
    <name evidence="4" type="ORF">CEP54_005188</name>
</gene>
<evidence type="ECO:0000313" key="4">
    <source>
        <dbReference type="EMBL" id="RSL63384.1"/>
    </source>
</evidence>
<feature type="region of interest" description="Disordered" evidence="2">
    <location>
        <begin position="34"/>
        <end position="84"/>
    </location>
</feature>
<sequence length="450" mass="50426">MSIPPQLIRVKRKRDDESPVTFLQFDEGAKRHRTGSNWVYQRRHADPQSPTEAPARPFHDVKPVIHVSGPDGDAPRAKAKVAVKAPTPTTIASTLNTAPADDSKLAEPRRFHISKKMMMTAAGNQSSIPGLKKKGRYGPAVFVERGRVKASQRASRALEAMRASATPSPDQQQQDASVPVDKKVTEPRLKKPGVRSRQRSPMPDPNGRAPLPASAMNPHSQDMSRIAADMNDWVMKEIGANLQQMEQEKRKAVQHRFKPKTPAKSYAERHPEVVDSTPEPNQMDTAMSDVSDMDDDDWVIEEYVRVPAHAMMVNVAPADVGVLVLDGEEDNTLFFGPENDEDEELDEDDEDENGMLLFLDEPPIIFNKANEANLAAENYYTADYPEDEVESDDEYGRRAYGYRNGNASDDEEFDNMDYDDDDDMVLEGDGDDDATMARIRNYVRRSHAFQ</sequence>
<accession>A0A428QDJ2</accession>
<protein>
    <recommendedName>
        <fullName evidence="3">Transcription factor Iwr1 domain-containing protein</fullName>
    </recommendedName>
</protein>
<dbReference type="AlphaFoldDB" id="A0A428QDJ2"/>
<dbReference type="InterPro" id="IPR040150">
    <property type="entry name" value="Iwr1"/>
</dbReference>
<feature type="domain" description="Transcription factor Iwr1" evidence="3">
    <location>
        <begin position="296"/>
        <end position="353"/>
    </location>
</feature>
<dbReference type="EMBL" id="NKCI01000039">
    <property type="protein sequence ID" value="RSL63384.1"/>
    <property type="molecule type" value="Genomic_DNA"/>
</dbReference>
<dbReference type="OrthoDB" id="6255506at2759"/>